<dbReference type="InterPro" id="IPR030185">
    <property type="entry name" value="Mae1"/>
</dbReference>
<dbReference type="OrthoDB" id="2901184at2759"/>
<dbReference type="STRING" id="1036612.A0A1L9T8M2"/>
<dbReference type="PANTHER" id="PTHR31162">
    <property type="entry name" value="MALIC ACID TRANSPORT PROTEIN-RELATED"/>
    <property type="match status" value="1"/>
</dbReference>
<sequence length="191" mass="20810">MDNTGPWLTNVVHILFWVDSALAFISSAGIYPLLWSTQTFTMVQMTLTRIFPAYPMLIIGPHAGLLSAKFEPSRALPIIVGGTAIQGVGFLVSLMVYSAFIYRLMSQNLPKENIRPGMFVSVGPSAFTVAGIVNIAAQASRPFPDNFMNDGALAANVMKTIVNFASLWVWGTVFFSSSLALRTYRPEVLVG</sequence>
<evidence type="ECO:0000313" key="6">
    <source>
        <dbReference type="EMBL" id="OJJ55772.1"/>
    </source>
</evidence>
<keyword evidence="2 5" id="KW-0812">Transmembrane</keyword>
<feature type="transmembrane region" description="Helical" evidence="5">
    <location>
        <begin position="12"/>
        <end position="34"/>
    </location>
</feature>
<feature type="transmembrane region" description="Helical" evidence="5">
    <location>
        <begin position="157"/>
        <end position="181"/>
    </location>
</feature>
<dbReference type="InterPro" id="IPR004695">
    <property type="entry name" value="SLAC1/Mae1/Ssu1/TehA"/>
</dbReference>
<protein>
    <submittedName>
        <fullName evidence="6">Uncharacterized protein</fullName>
    </submittedName>
</protein>
<dbReference type="AlphaFoldDB" id="A0A1L9T8M2"/>
<dbReference type="RefSeq" id="XP_040699578.1">
    <property type="nucleotide sequence ID" value="XM_040846631.1"/>
</dbReference>
<dbReference type="InterPro" id="IPR038665">
    <property type="entry name" value="Voltage-dep_anion_channel_sf"/>
</dbReference>
<proteinExistence type="predicted"/>
<feature type="transmembrane region" description="Helical" evidence="5">
    <location>
        <begin position="117"/>
        <end position="137"/>
    </location>
</feature>
<reference evidence="7" key="1">
    <citation type="journal article" date="2017" name="Genome Biol.">
        <title>Comparative genomics reveals high biological diversity and specific adaptations in the industrially and medically important fungal genus Aspergillus.</title>
        <authorList>
            <person name="de Vries R.P."/>
            <person name="Riley R."/>
            <person name="Wiebenga A."/>
            <person name="Aguilar-Osorio G."/>
            <person name="Amillis S."/>
            <person name="Uchima C.A."/>
            <person name="Anderluh G."/>
            <person name="Asadollahi M."/>
            <person name="Askin M."/>
            <person name="Barry K."/>
            <person name="Battaglia E."/>
            <person name="Bayram O."/>
            <person name="Benocci T."/>
            <person name="Braus-Stromeyer S.A."/>
            <person name="Caldana C."/>
            <person name="Canovas D."/>
            <person name="Cerqueira G.C."/>
            <person name="Chen F."/>
            <person name="Chen W."/>
            <person name="Choi C."/>
            <person name="Clum A."/>
            <person name="Dos Santos R.A."/>
            <person name="Damasio A.R."/>
            <person name="Diallinas G."/>
            <person name="Emri T."/>
            <person name="Fekete E."/>
            <person name="Flipphi M."/>
            <person name="Freyberg S."/>
            <person name="Gallo A."/>
            <person name="Gournas C."/>
            <person name="Habgood R."/>
            <person name="Hainaut M."/>
            <person name="Harispe M.L."/>
            <person name="Henrissat B."/>
            <person name="Hilden K.S."/>
            <person name="Hope R."/>
            <person name="Hossain A."/>
            <person name="Karabika E."/>
            <person name="Karaffa L."/>
            <person name="Karanyi Z."/>
            <person name="Krasevec N."/>
            <person name="Kuo A."/>
            <person name="Kusch H."/>
            <person name="LaButti K."/>
            <person name="Lagendijk E.L."/>
            <person name="Lapidus A."/>
            <person name="Levasseur A."/>
            <person name="Lindquist E."/>
            <person name="Lipzen A."/>
            <person name="Logrieco A.F."/>
            <person name="MacCabe A."/>
            <person name="Maekelae M.R."/>
            <person name="Malavazi I."/>
            <person name="Melin P."/>
            <person name="Meyer V."/>
            <person name="Mielnichuk N."/>
            <person name="Miskei M."/>
            <person name="Molnar A.P."/>
            <person name="Mule G."/>
            <person name="Ngan C.Y."/>
            <person name="Orejas M."/>
            <person name="Orosz E."/>
            <person name="Ouedraogo J.P."/>
            <person name="Overkamp K.M."/>
            <person name="Park H.-S."/>
            <person name="Perrone G."/>
            <person name="Piumi F."/>
            <person name="Punt P.J."/>
            <person name="Ram A.F."/>
            <person name="Ramon A."/>
            <person name="Rauscher S."/>
            <person name="Record E."/>
            <person name="Riano-Pachon D.M."/>
            <person name="Robert V."/>
            <person name="Roehrig J."/>
            <person name="Ruller R."/>
            <person name="Salamov A."/>
            <person name="Salih N.S."/>
            <person name="Samson R.A."/>
            <person name="Sandor E."/>
            <person name="Sanguinetti M."/>
            <person name="Schuetze T."/>
            <person name="Sepcic K."/>
            <person name="Shelest E."/>
            <person name="Sherlock G."/>
            <person name="Sophianopoulou V."/>
            <person name="Squina F.M."/>
            <person name="Sun H."/>
            <person name="Susca A."/>
            <person name="Todd R.B."/>
            <person name="Tsang A."/>
            <person name="Unkles S.E."/>
            <person name="van de Wiele N."/>
            <person name="van Rossen-Uffink D."/>
            <person name="Oliveira J.V."/>
            <person name="Vesth T.C."/>
            <person name="Visser J."/>
            <person name="Yu J.-H."/>
            <person name="Zhou M."/>
            <person name="Andersen M.R."/>
            <person name="Archer D.B."/>
            <person name="Baker S.E."/>
            <person name="Benoit I."/>
            <person name="Brakhage A.A."/>
            <person name="Braus G.H."/>
            <person name="Fischer R."/>
            <person name="Frisvad J.C."/>
            <person name="Goldman G.H."/>
            <person name="Houbraken J."/>
            <person name="Oakley B."/>
            <person name="Pocsi I."/>
            <person name="Scazzocchio C."/>
            <person name="Seiboth B."/>
            <person name="vanKuyk P.A."/>
            <person name="Wortman J."/>
            <person name="Dyer P.S."/>
            <person name="Grigoriev I.V."/>
        </authorList>
    </citation>
    <scope>NUCLEOTIDE SEQUENCE [LARGE SCALE GENOMIC DNA]</scope>
    <source>
        <strain evidence="7">CBS 593.65</strain>
    </source>
</reference>
<evidence type="ECO:0000256" key="1">
    <source>
        <dbReference type="ARBA" id="ARBA00004141"/>
    </source>
</evidence>
<dbReference type="EMBL" id="KV878592">
    <property type="protein sequence ID" value="OJJ55772.1"/>
    <property type="molecule type" value="Genomic_DNA"/>
</dbReference>
<feature type="transmembrane region" description="Helical" evidence="5">
    <location>
        <begin position="78"/>
        <end position="105"/>
    </location>
</feature>
<evidence type="ECO:0000256" key="5">
    <source>
        <dbReference type="SAM" id="Phobius"/>
    </source>
</evidence>
<dbReference type="GO" id="GO:0015140">
    <property type="term" value="F:malate transmembrane transporter activity"/>
    <property type="evidence" value="ECO:0007669"/>
    <property type="project" value="InterPro"/>
</dbReference>
<evidence type="ECO:0000256" key="3">
    <source>
        <dbReference type="ARBA" id="ARBA00022989"/>
    </source>
</evidence>
<accession>A0A1L9T8M2</accession>
<keyword evidence="7" id="KW-1185">Reference proteome</keyword>
<dbReference type="Proteomes" id="UP000184356">
    <property type="component" value="Unassembled WGS sequence"/>
</dbReference>
<feature type="transmembrane region" description="Helical" evidence="5">
    <location>
        <begin position="46"/>
        <end position="66"/>
    </location>
</feature>
<gene>
    <name evidence="6" type="ORF">ASPSYDRAFT_433534</name>
</gene>
<organism evidence="6 7">
    <name type="scientific">Aspergillus sydowii CBS 593.65</name>
    <dbReference type="NCBI Taxonomy" id="1036612"/>
    <lineage>
        <taxon>Eukaryota</taxon>
        <taxon>Fungi</taxon>
        <taxon>Dikarya</taxon>
        <taxon>Ascomycota</taxon>
        <taxon>Pezizomycotina</taxon>
        <taxon>Eurotiomycetes</taxon>
        <taxon>Eurotiomycetidae</taxon>
        <taxon>Eurotiales</taxon>
        <taxon>Aspergillaceae</taxon>
        <taxon>Aspergillus</taxon>
        <taxon>Aspergillus subgen. Nidulantes</taxon>
    </lineage>
</organism>
<dbReference type="Gene3D" id="1.50.10.150">
    <property type="entry name" value="Voltage-dependent anion channel"/>
    <property type="match status" value="1"/>
</dbReference>
<dbReference type="VEuPathDB" id="FungiDB:ASPSYDRAFT_433534"/>
<name>A0A1L9T8M2_9EURO</name>
<keyword evidence="3 5" id="KW-1133">Transmembrane helix</keyword>
<keyword evidence="4 5" id="KW-0472">Membrane</keyword>
<dbReference type="GO" id="GO:0016020">
    <property type="term" value="C:membrane"/>
    <property type="evidence" value="ECO:0007669"/>
    <property type="project" value="UniProtKB-SubCell"/>
</dbReference>
<dbReference type="PANTHER" id="PTHR31162:SF3">
    <property type="entry name" value="TRANSPORTER_MALIC ACID TRANSPORT PROTEIN, PUTATIVE-RELATED"/>
    <property type="match status" value="1"/>
</dbReference>
<evidence type="ECO:0000256" key="4">
    <source>
        <dbReference type="ARBA" id="ARBA00023136"/>
    </source>
</evidence>
<dbReference type="GeneID" id="63762704"/>
<dbReference type="Pfam" id="PF03595">
    <property type="entry name" value="SLAC1"/>
    <property type="match status" value="1"/>
</dbReference>
<evidence type="ECO:0000256" key="2">
    <source>
        <dbReference type="ARBA" id="ARBA00022692"/>
    </source>
</evidence>
<comment type="subcellular location">
    <subcellularLocation>
        <location evidence="1">Membrane</location>
        <topology evidence="1">Multi-pass membrane protein</topology>
    </subcellularLocation>
</comment>
<evidence type="ECO:0000313" key="7">
    <source>
        <dbReference type="Proteomes" id="UP000184356"/>
    </source>
</evidence>